<keyword evidence="3" id="KW-1185">Reference proteome</keyword>
<feature type="domain" description="N-acetyltransferase" evidence="1">
    <location>
        <begin position="29"/>
        <end position="171"/>
    </location>
</feature>
<dbReference type="PROSITE" id="PS51186">
    <property type="entry name" value="GNAT"/>
    <property type="match status" value="1"/>
</dbReference>
<dbReference type="SUPFAM" id="SSF55729">
    <property type="entry name" value="Acyl-CoA N-acyltransferases (Nat)"/>
    <property type="match status" value="1"/>
</dbReference>
<accession>A0ABT5KGE1</accession>
<evidence type="ECO:0000259" key="1">
    <source>
        <dbReference type="PROSITE" id="PS51186"/>
    </source>
</evidence>
<reference evidence="2 3" key="1">
    <citation type="submission" date="2022-10" db="EMBL/GenBank/DDBJ databases">
        <title>Paucibacter sp. hw1 Genome sequencing.</title>
        <authorList>
            <person name="Park S."/>
        </authorList>
    </citation>
    <scope>NUCLEOTIDE SEQUENCE [LARGE SCALE GENOMIC DNA]</scope>
    <source>
        <strain evidence="3">hw1</strain>
    </source>
</reference>
<dbReference type="CDD" id="cd04301">
    <property type="entry name" value="NAT_SF"/>
    <property type="match status" value="1"/>
</dbReference>
<gene>
    <name evidence="2" type="ORF">PRZ03_09845</name>
</gene>
<dbReference type="Proteomes" id="UP001221189">
    <property type="component" value="Unassembled WGS sequence"/>
</dbReference>
<name>A0ABT5KGE1_9BURK</name>
<evidence type="ECO:0000313" key="2">
    <source>
        <dbReference type="EMBL" id="MDC8771871.1"/>
    </source>
</evidence>
<dbReference type="GO" id="GO:0016746">
    <property type="term" value="F:acyltransferase activity"/>
    <property type="evidence" value="ECO:0007669"/>
    <property type="project" value="UniProtKB-KW"/>
</dbReference>
<proteinExistence type="predicted"/>
<keyword evidence="2" id="KW-0012">Acyltransferase</keyword>
<dbReference type="EMBL" id="JAQQXT010000005">
    <property type="protein sequence ID" value="MDC8771871.1"/>
    <property type="molecule type" value="Genomic_DNA"/>
</dbReference>
<sequence>MPSQSWNLAMTLTELQIRRALPEDRLPLVRMLELYQHDLSDIWDQDLDSHGEYGYELDQYWRDLSHHPFVALVNGRYAGFALVNPALKVGEPGASAHWMAQFFVLKKYRRAGLGAELARAVFSSLPGRWEVGQMRDNLAAQAFWRRVIAGYTDGAFTEHVLSEGWWQGLVQCFVSAPALVAASPTDQIR</sequence>
<protein>
    <submittedName>
        <fullName evidence="2">GNAT family N-acetyltransferase</fullName>
        <ecNumber evidence="2">2.3.1.-</ecNumber>
    </submittedName>
</protein>
<comment type="caution">
    <text evidence="2">The sequence shown here is derived from an EMBL/GenBank/DDBJ whole genome shotgun (WGS) entry which is preliminary data.</text>
</comment>
<dbReference type="RefSeq" id="WP_273600158.1">
    <property type="nucleotide sequence ID" value="NZ_JAQQXT010000005.1"/>
</dbReference>
<dbReference type="Pfam" id="PF00583">
    <property type="entry name" value="Acetyltransf_1"/>
    <property type="match status" value="1"/>
</dbReference>
<organism evidence="2 3">
    <name type="scientific">Roseateles albus</name>
    <dbReference type="NCBI Taxonomy" id="2987525"/>
    <lineage>
        <taxon>Bacteria</taxon>
        <taxon>Pseudomonadati</taxon>
        <taxon>Pseudomonadota</taxon>
        <taxon>Betaproteobacteria</taxon>
        <taxon>Burkholderiales</taxon>
        <taxon>Sphaerotilaceae</taxon>
        <taxon>Roseateles</taxon>
    </lineage>
</organism>
<keyword evidence="2" id="KW-0808">Transferase</keyword>
<dbReference type="InterPro" id="IPR000182">
    <property type="entry name" value="GNAT_dom"/>
</dbReference>
<dbReference type="Gene3D" id="3.40.630.30">
    <property type="match status" value="1"/>
</dbReference>
<dbReference type="InterPro" id="IPR016181">
    <property type="entry name" value="Acyl_CoA_acyltransferase"/>
</dbReference>
<evidence type="ECO:0000313" key="3">
    <source>
        <dbReference type="Proteomes" id="UP001221189"/>
    </source>
</evidence>
<dbReference type="EC" id="2.3.1.-" evidence="2"/>